<reference evidence="2 3" key="1">
    <citation type="submission" date="2016-10" db="EMBL/GenBank/DDBJ databases">
        <authorList>
            <person name="de Groot N.N."/>
        </authorList>
    </citation>
    <scope>NUCLEOTIDE SEQUENCE [LARGE SCALE GENOMIC DNA]</scope>
    <source>
        <strain evidence="2 3">CGMCC 4.7037</strain>
    </source>
</reference>
<dbReference type="RefSeq" id="WP_103962687.1">
    <property type="nucleotide sequence ID" value="NZ_FNVT01000021.1"/>
</dbReference>
<name>A0A1H6EW07_9ACTN</name>
<protein>
    <submittedName>
        <fullName evidence="2">Uncharacterized protein</fullName>
    </submittedName>
</protein>
<feature type="transmembrane region" description="Helical" evidence="1">
    <location>
        <begin position="198"/>
        <end position="217"/>
    </location>
</feature>
<feature type="transmembrane region" description="Helical" evidence="1">
    <location>
        <begin position="155"/>
        <end position="175"/>
    </location>
</feature>
<evidence type="ECO:0000313" key="2">
    <source>
        <dbReference type="EMBL" id="SEH01603.1"/>
    </source>
</evidence>
<accession>A0A1H6EW07</accession>
<feature type="transmembrane region" description="Helical" evidence="1">
    <location>
        <begin position="128"/>
        <end position="148"/>
    </location>
</feature>
<feature type="transmembrane region" description="Helical" evidence="1">
    <location>
        <begin position="45"/>
        <end position="67"/>
    </location>
</feature>
<evidence type="ECO:0000256" key="1">
    <source>
        <dbReference type="SAM" id="Phobius"/>
    </source>
</evidence>
<feature type="transmembrane region" description="Helical" evidence="1">
    <location>
        <begin position="92"/>
        <end position="116"/>
    </location>
</feature>
<dbReference type="OrthoDB" id="3665898at2"/>
<dbReference type="AlphaFoldDB" id="A0A1H6EW07"/>
<dbReference type="Proteomes" id="UP000236732">
    <property type="component" value="Unassembled WGS sequence"/>
</dbReference>
<proteinExistence type="predicted"/>
<keyword evidence="1" id="KW-0812">Transmembrane</keyword>
<evidence type="ECO:0000313" key="3">
    <source>
        <dbReference type="Proteomes" id="UP000236732"/>
    </source>
</evidence>
<keyword evidence="3" id="KW-1185">Reference proteome</keyword>
<feature type="transmembrane region" description="Helical" evidence="1">
    <location>
        <begin position="12"/>
        <end position="33"/>
    </location>
</feature>
<sequence length="471" mass="51194">MTRELFLFEARRLVRHPLVWGMTALVLALQTYLSRDRQPHLGVDPVNATGLSTCLAAAVLVVASLAVSRDGRHGMPESLGALPGRAEHRTTAILLATPLVAGPAAGVAVGGYLLIRLFSGPAGGRFDVWEPLTAVAAAMFAATLGVAVGRWARRLIAGPMVVAVLGYLIFMNNQYGRFAWLLPVVQDHHADWPDRPSAVHLLYVLALATCCAALALLRHRPRLAPAVAALAALSVAVPTGAIAAAEPPIRQQTSGLLTLASVDQRVRERYFGPDAHTCAARNGITYCAYKGYESWIPLWDEAIRPAVRALPGKLRVPHVEQTSSTWFYGRDLDKTMIRPPMTWGHRDQRVILAHDVAFWATAIRPRPGTRGCDARGQARTVVALWIIGQVSPPEPPRLFTIDDRHGRRHALDWGPAEIGYAERLLATPGARERVHANWDTLMKPGTTIDQALPLLGLDRAYDTRPGGTPCV</sequence>
<dbReference type="EMBL" id="FNVT01000021">
    <property type="protein sequence ID" value="SEH01603.1"/>
    <property type="molecule type" value="Genomic_DNA"/>
</dbReference>
<keyword evidence="1" id="KW-1133">Transmembrane helix</keyword>
<keyword evidence="1" id="KW-0472">Membrane</keyword>
<organism evidence="2 3">
    <name type="scientific">Nonomuraea solani</name>
    <dbReference type="NCBI Taxonomy" id="1144553"/>
    <lineage>
        <taxon>Bacteria</taxon>
        <taxon>Bacillati</taxon>
        <taxon>Actinomycetota</taxon>
        <taxon>Actinomycetes</taxon>
        <taxon>Streptosporangiales</taxon>
        <taxon>Streptosporangiaceae</taxon>
        <taxon>Nonomuraea</taxon>
    </lineage>
</organism>
<feature type="transmembrane region" description="Helical" evidence="1">
    <location>
        <begin position="224"/>
        <end position="245"/>
    </location>
</feature>
<gene>
    <name evidence="2" type="ORF">SAMN05444920_12151</name>
</gene>